<reference evidence="8 9" key="1">
    <citation type="journal article" date="2005" name="Int. J. Syst. Evol. Microbiol.">
        <title>Bacillus litoralis sp. nov., isolated from a tidal flat of the Yellow Sea in Korea.</title>
        <authorList>
            <person name="Yoon J.H."/>
            <person name="Oh T.K."/>
        </authorList>
    </citation>
    <scope>NUCLEOTIDE SEQUENCE [LARGE SCALE GENOMIC DNA]</scope>
    <source>
        <strain evidence="8 9">SW-211</strain>
    </source>
</reference>
<evidence type="ECO:0000313" key="8">
    <source>
        <dbReference type="EMBL" id="TXC93100.1"/>
    </source>
</evidence>
<comment type="caution">
    <text evidence="8">The sequence shown here is derived from an EMBL/GenBank/DDBJ whole genome shotgun (WGS) entry which is preliminary data.</text>
</comment>
<dbReference type="PROSITE" id="PS00059">
    <property type="entry name" value="ADH_ZINC"/>
    <property type="match status" value="1"/>
</dbReference>
<dbReference type="Gene3D" id="3.90.180.10">
    <property type="entry name" value="Medium-chain alcohol dehydrogenases, catalytic domain"/>
    <property type="match status" value="1"/>
</dbReference>
<protein>
    <submittedName>
        <fullName evidence="8">Zinc-binding dehydrogenase</fullName>
    </submittedName>
</protein>
<dbReference type="InterPro" id="IPR013149">
    <property type="entry name" value="ADH-like_C"/>
</dbReference>
<evidence type="ECO:0000259" key="7">
    <source>
        <dbReference type="Pfam" id="PF08240"/>
    </source>
</evidence>
<dbReference type="PANTHER" id="PTHR42813">
    <property type="entry name" value="ZINC-TYPE ALCOHOL DEHYDROGENASE-LIKE"/>
    <property type="match status" value="1"/>
</dbReference>
<evidence type="ECO:0000256" key="1">
    <source>
        <dbReference type="ARBA" id="ARBA00001947"/>
    </source>
</evidence>
<evidence type="ECO:0000256" key="2">
    <source>
        <dbReference type="ARBA" id="ARBA00022723"/>
    </source>
</evidence>
<dbReference type="AlphaFoldDB" id="A0A5C6W9E3"/>
<dbReference type="RefSeq" id="WP_146945960.1">
    <property type="nucleotide sequence ID" value="NZ_VOQF01000001.1"/>
</dbReference>
<gene>
    <name evidence="8" type="ORF">FS935_02590</name>
</gene>
<sequence>MKAVTYQGFMDIKVKDVLEPTIKNSDDIIVKITHSSICGSDLHFYHGMIPSLQKGSIIGHEAIGIVEEIGEGVSKVSKGDKVVIPYNIACGVCDNCKNHLESQCMVANVEGEIGACYGCSRLYGDYSGSQAEYVRVPFANFTPYVVPANNSTTDEELLLLTDAIPTAYWGITQSGMKKGDTVIVIGCGPIGLLTQKLAWLYGAKRVIAVDRIPFRIEHSMRWNKTEGYNIDQEELLSDVIRDITNGGADIVIDCVGMSGKMTAIEMVETALQLQGGALGTIEFASQVVKIGGTIQLVGIYGLRYNQFPLGDFFARNITIKMGLAPAVHNMPLLYNLLEKQQLNTKDIITHSFPLTEAEHAYRIFNRRKENCLKIILKP</sequence>
<dbReference type="SUPFAM" id="SSF50129">
    <property type="entry name" value="GroES-like"/>
    <property type="match status" value="1"/>
</dbReference>
<dbReference type="EMBL" id="VOQF01000001">
    <property type="protein sequence ID" value="TXC93100.1"/>
    <property type="molecule type" value="Genomic_DNA"/>
</dbReference>
<dbReference type="Proteomes" id="UP000321363">
    <property type="component" value="Unassembled WGS sequence"/>
</dbReference>
<dbReference type="SUPFAM" id="SSF51735">
    <property type="entry name" value="NAD(P)-binding Rossmann-fold domains"/>
    <property type="match status" value="1"/>
</dbReference>
<name>A0A5C6W9E3_9BACI</name>
<feature type="domain" description="Alcohol dehydrogenase-like N-terminal" evidence="7">
    <location>
        <begin position="25"/>
        <end position="142"/>
    </location>
</feature>
<comment type="cofactor">
    <cofactor evidence="1 5">
        <name>Zn(2+)</name>
        <dbReference type="ChEBI" id="CHEBI:29105"/>
    </cofactor>
</comment>
<evidence type="ECO:0000256" key="4">
    <source>
        <dbReference type="ARBA" id="ARBA00023002"/>
    </source>
</evidence>
<dbReference type="InterPro" id="IPR011032">
    <property type="entry name" value="GroES-like_sf"/>
</dbReference>
<keyword evidence="4" id="KW-0560">Oxidoreductase</keyword>
<keyword evidence="9" id="KW-1185">Reference proteome</keyword>
<comment type="similarity">
    <text evidence="5">Belongs to the zinc-containing alcohol dehydrogenase family.</text>
</comment>
<keyword evidence="3 5" id="KW-0862">Zinc</keyword>
<dbReference type="Pfam" id="PF00107">
    <property type="entry name" value="ADH_zinc_N"/>
    <property type="match status" value="1"/>
</dbReference>
<evidence type="ECO:0000259" key="6">
    <source>
        <dbReference type="Pfam" id="PF00107"/>
    </source>
</evidence>
<organism evidence="8 9">
    <name type="scientific">Metabacillus litoralis</name>
    <dbReference type="NCBI Taxonomy" id="152268"/>
    <lineage>
        <taxon>Bacteria</taxon>
        <taxon>Bacillati</taxon>
        <taxon>Bacillota</taxon>
        <taxon>Bacilli</taxon>
        <taxon>Bacillales</taxon>
        <taxon>Bacillaceae</taxon>
        <taxon>Metabacillus</taxon>
    </lineage>
</organism>
<proteinExistence type="inferred from homology"/>
<dbReference type="PANTHER" id="PTHR42813:SF2">
    <property type="entry name" value="DEHYDROGENASE, ZINC-CONTAINING, PUTATIVE (AFU_ORTHOLOGUE AFUA_2G02810)-RELATED"/>
    <property type="match status" value="1"/>
</dbReference>
<feature type="domain" description="Alcohol dehydrogenase-like C-terminal" evidence="6">
    <location>
        <begin position="189"/>
        <end position="258"/>
    </location>
</feature>
<evidence type="ECO:0000256" key="3">
    <source>
        <dbReference type="ARBA" id="ARBA00022833"/>
    </source>
</evidence>
<evidence type="ECO:0000313" key="9">
    <source>
        <dbReference type="Proteomes" id="UP000321363"/>
    </source>
</evidence>
<keyword evidence="2 5" id="KW-0479">Metal-binding</keyword>
<dbReference type="InterPro" id="IPR002328">
    <property type="entry name" value="ADH_Zn_CS"/>
</dbReference>
<dbReference type="Pfam" id="PF08240">
    <property type="entry name" value="ADH_N"/>
    <property type="match status" value="1"/>
</dbReference>
<dbReference type="GO" id="GO:0008270">
    <property type="term" value="F:zinc ion binding"/>
    <property type="evidence" value="ECO:0007669"/>
    <property type="project" value="InterPro"/>
</dbReference>
<dbReference type="OrthoDB" id="9769198at2"/>
<dbReference type="GO" id="GO:0016491">
    <property type="term" value="F:oxidoreductase activity"/>
    <property type="evidence" value="ECO:0007669"/>
    <property type="project" value="UniProtKB-KW"/>
</dbReference>
<evidence type="ECO:0000256" key="5">
    <source>
        <dbReference type="RuleBase" id="RU361277"/>
    </source>
</evidence>
<dbReference type="Gene3D" id="3.40.50.720">
    <property type="entry name" value="NAD(P)-binding Rossmann-like Domain"/>
    <property type="match status" value="1"/>
</dbReference>
<accession>A0A5C6W9E3</accession>
<dbReference type="InterPro" id="IPR036291">
    <property type="entry name" value="NAD(P)-bd_dom_sf"/>
</dbReference>
<dbReference type="InterPro" id="IPR013154">
    <property type="entry name" value="ADH-like_N"/>
</dbReference>